<comment type="caution">
    <text evidence="3">The sequence shown here is derived from an EMBL/GenBank/DDBJ whole genome shotgun (WGS) entry which is preliminary data.</text>
</comment>
<dbReference type="PROSITE" id="PS51371">
    <property type="entry name" value="CBS"/>
    <property type="match status" value="1"/>
</dbReference>
<dbReference type="EMBL" id="VLLC01000004">
    <property type="protein sequence ID" value="TWI75340.1"/>
    <property type="molecule type" value="Genomic_DNA"/>
</dbReference>
<keyword evidence="1" id="KW-0129">CBS domain</keyword>
<sequence>MKKTMVKEVMIPLSEYSTISGEQTLYDAMLVLEDALKRMKATCGEGHRAVLVYDENNEIKGKLSHLDVLRALEPKYFEVGDGSPMSLGLSRFGLSPKFMKGLLDQFRLWDKPLQDIARKTSKIKVKDVMYTPSAGEYVDEEATLDEGIHQLLLGQHQSLLVTRGQEHTTVVGILRLGDVFIKAVELIKEEKED</sequence>
<dbReference type="Proteomes" id="UP000318307">
    <property type="component" value="Unassembled WGS sequence"/>
</dbReference>
<feature type="domain" description="CBS" evidence="2">
    <location>
        <begin position="10"/>
        <end position="79"/>
    </location>
</feature>
<dbReference type="Gene3D" id="3.10.580.10">
    <property type="entry name" value="CBS-domain"/>
    <property type="match status" value="1"/>
</dbReference>
<dbReference type="AlphaFoldDB" id="A0A562S451"/>
<evidence type="ECO:0000313" key="4">
    <source>
        <dbReference type="Proteomes" id="UP000318307"/>
    </source>
</evidence>
<dbReference type="OrthoDB" id="5470806at2"/>
<name>A0A562S451_9BACT</name>
<keyword evidence="4" id="KW-1185">Reference proteome</keyword>
<protein>
    <submittedName>
        <fullName evidence="3">CBS domain protein</fullName>
    </submittedName>
</protein>
<reference evidence="3 4" key="1">
    <citation type="submission" date="2019-07" db="EMBL/GenBank/DDBJ databases">
        <title>Genome sequencing of 100 strains of the haloalkaliphilic chemolithoautotrophic sulfur-oxidizing bacterium Thioalkalivibrio.</title>
        <authorList>
            <person name="Muyzer G."/>
        </authorList>
    </citation>
    <scope>NUCLEOTIDE SEQUENCE [LARGE SCALE GENOMIC DNA]</scope>
    <source>
        <strain evidence="3 4">ASO4-4</strain>
    </source>
</reference>
<dbReference type="Pfam" id="PF00571">
    <property type="entry name" value="CBS"/>
    <property type="match status" value="1"/>
</dbReference>
<evidence type="ECO:0000259" key="2">
    <source>
        <dbReference type="PROSITE" id="PS51371"/>
    </source>
</evidence>
<evidence type="ECO:0000256" key="1">
    <source>
        <dbReference type="PROSITE-ProRule" id="PRU00703"/>
    </source>
</evidence>
<dbReference type="InterPro" id="IPR046342">
    <property type="entry name" value="CBS_dom_sf"/>
</dbReference>
<proteinExistence type="predicted"/>
<evidence type="ECO:0000313" key="3">
    <source>
        <dbReference type="EMBL" id="TWI75340.1"/>
    </source>
</evidence>
<gene>
    <name evidence="3" type="ORF">LZ24_00791</name>
</gene>
<dbReference type="InterPro" id="IPR000644">
    <property type="entry name" value="CBS_dom"/>
</dbReference>
<dbReference type="RefSeq" id="WP_144682554.1">
    <property type="nucleotide sequence ID" value="NZ_VLLC01000004.1"/>
</dbReference>
<dbReference type="SUPFAM" id="SSF54631">
    <property type="entry name" value="CBS-domain pair"/>
    <property type="match status" value="1"/>
</dbReference>
<accession>A0A562S451</accession>
<organism evidence="3 4">
    <name type="scientific">Desulfobotulus alkaliphilus</name>
    <dbReference type="NCBI Taxonomy" id="622671"/>
    <lineage>
        <taxon>Bacteria</taxon>
        <taxon>Pseudomonadati</taxon>
        <taxon>Thermodesulfobacteriota</taxon>
        <taxon>Desulfobacteria</taxon>
        <taxon>Desulfobacterales</taxon>
        <taxon>Desulfobacteraceae</taxon>
        <taxon>Desulfobotulus</taxon>
    </lineage>
</organism>